<evidence type="ECO:0000313" key="12">
    <source>
        <dbReference type="EMBL" id="KAB2630717.1"/>
    </source>
</evidence>
<reference evidence="13" key="2">
    <citation type="submission" date="2019-10" db="EMBL/GenBank/DDBJ databases">
        <title>A de novo genome assembly of a pear dwarfing rootstock.</title>
        <authorList>
            <person name="Wang F."/>
            <person name="Wang J."/>
            <person name="Li S."/>
            <person name="Zhang Y."/>
            <person name="Fang M."/>
            <person name="Ma L."/>
            <person name="Zhao Y."/>
            <person name="Jiang S."/>
        </authorList>
    </citation>
    <scope>NUCLEOTIDE SEQUENCE [LARGE SCALE GENOMIC DNA]</scope>
</reference>
<evidence type="ECO:0000256" key="7">
    <source>
        <dbReference type="ARBA" id="ARBA00023163"/>
    </source>
</evidence>
<dbReference type="SUPFAM" id="SSF57667">
    <property type="entry name" value="beta-beta-alpha zinc fingers"/>
    <property type="match status" value="1"/>
</dbReference>
<evidence type="ECO:0000256" key="6">
    <source>
        <dbReference type="ARBA" id="ARBA00023015"/>
    </source>
</evidence>
<comment type="subcellular location">
    <subcellularLocation>
        <location evidence="1">Nucleus</location>
    </subcellularLocation>
</comment>
<keyword evidence="3" id="KW-0677">Repeat</keyword>
<evidence type="ECO:0000256" key="9">
    <source>
        <dbReference type="PROSITE-ProRule" id="PRU00042"/>
    </source>
</evidence>
<dbReference type="GO" id="GO:0008270">
    <property type="term" value="F:zinc ion binding"/>
    <property type="evidence" value="ECO:0007669"/>
    <property type="project" value="UniProtKB-KW"/>
</dbReference>
<sequence>MKRDMTREELGFGIKGLDMAKCLMLLSCGMQTKTCSSSNDVFECKTCNRKFASFQALGGHRASHKRPRTSTSHDDEDRKNEPEKGSDKLVVTNKKAKTHECSICGSKFGMGQALGGHMRRHKASNMNMVSFPHAPSVVSSKIPVLTRSNSKRVMSLEMDLNLTPLENDLKLLFGKMAPKVDAFAS</sequence>
<dbReference type="SMR" id="A0A5N5HV55"/>
<dbReference type="InterPro" id="IPR036236">
    <property type="entry name" value="Znf_C2H2_sf"/>
</dbReference>
<evidence type="ECO:0000256" key="3">
    <source>
        <dbReference type="ARBA" id="ARBA00022737"/>
    </source>
</evidence>
<dbReference type="PANTHER" id="PTHR26374:SF379">
    <property type="entry name" value="ZINC FINGER PROTEIN ZAT12"/>
    <property type="match status" value="1"/>
</dbReference>
<dbReference type="PANTHER" id="PTHR26374">
    <property type="entry name" value="ZINC FINGER PROTEIN ZAT5"/>
    <property type="match status" value="1"/>
</dbReference>
<evidence type="ECO:0000256" key="4">
    <source>
        <dbReference type="ARBA" id="ARBA00022771"/>
    </source>
</evidence>
<evidence type="ECO:0000313" key="13">
    <source>
        <dbReference type="Proteomes" id="UP000327157"/>
    </source>
</evidence>
<keyword evidence="5" id="KW-0862">Zinc</keyword>
<comment type="caution">
    <text evidence="12">The sequence shown here is derived from an EMBL/GenBank/DDBJ whole genome shotgun (WGS) entry which is preliminary data.</text>
</comment>
<dbReference type="PROSITE" id="PS00028">
    <property type="entry name" value="ZINC_FINGER_C2H2_1"/>
    <property type="match status" value="2"/>
</dbReference>
<dbReference type="AlphaFoldDB" id="A0A5N5HV55"/>
<reference evidence="12 13" key="3">
    <citation type="submission" date="2019-11" db="EMBL/GenBank/DDBJ databases">
        <title>A de novo genome assembly of a pear dwarfing rootstock.</title>
        <authorList>
            <person name="Wang F."/>
            <person name="Wang J."/>
            <person name="Li S."/>
            <person name="Zhang Y."/>
            <person name="Fang M."/>
            <person name="Ma L."/>
            <person name="Zhao Y."/>
            <person name="Jiang S."/>
        </authorList>
    </citation>
    <scope>NUCLEOTIDE SEQUENCE [LARGE SCALE GENOMIC DNA]</scope>
    <source>
        <strain evidence="12">S2</strain>
        <tissue evidence="12">Leaf</tissue>
    </source>
</reference>
<keyword evidence="2" id="KW-0479">Metal-binding</keyword>
<feature type="domain" description="C2H2-type" evidence="11">
    <location>
        <begin position="99"/>
        <end position="126"/>
    </location>
</feature>
<evidence type="ECO:0000259" key="11">
    <source>
        <dbReference type="PROSITE" id="PS50157"/>
    </source>
</evidence>
<dbReference type="Proteomes" id="UP000327157">
    <property type="component" value="Chromosome 12"/>
</dbReference>
<feature type="region of interest" description="Disordered" evidence="10">
    <location>
        <begin position="58"/>
        <end position="87"/>
    </location>
</feature>
<dbReference type="InterPro" id="IPR013087">
    <property type="entry name" value="Znf_C2H2_type"/>
</dbReference>
<name>A0A5N5HV55_9ROSA</name>
<evidence type="ECO:0000256" key="1">
    <source>
        <dbReference type="ARBA" id="ARBA00004123"/>
    </source>
</evidence>
<keyword evidence="13" id="KW-1185">Reference proteome</keyword>
<evidence type="ECO:0000256" key="8">
    <source>
        <dbReference type="ARBA" id="ARBA00023242"/>
    </source>
</evidence>
<reference evidence="12 13" key="1">
    <citation type="submission" date="2019-09" db="EMBL/GenBank/DDBJ databases">
        <authorList>
            <person name="Ou C."/>
        </authorList>
    </citation>
    <scope>NUCLEOTIDE SEQUENCE [LARGE SCALE GENOMIC DNA]</scope>
    <source>
        <strain evidence="12">S2</strain>
        <tissue evidence="12">Leaf</tissue>
    </source>
</reference>
<dbReference type="GO" id="GO:0006950">
    <property type="term" value="P:response to stress"/>
    <property type="evidence" value="ECO:0007669"/>
    <property type="project" value="TreeGrafter"/>
</dbReference>
<dbReference type="GO" id="GO:0010200">
    <property type="term" value="P:response to chitin"/>
    <property type="evidence" value="ECO:0007669"/>
    <property type="project" value="TreeGrafter"/>
</dbReference>
<dbReference type="Pfam" id="PF13912">
    <property type="entry name" value="zf-C2H2_6"/>
    <property type="match status" value="2"/>
</dbReference>
<dbReference type="PROSITE" id="PS50157">
    <property type="entry name" value="ZINC_FINGER_C2H2_2"/>
    <property type="match status" value="2"/>
</dbReference>
<protein>
    <submittedName>
        <fullName evidence="12">Zinc finger protein ZAT11-like</fullName>
    </submittedName>
</protein>
<evidence type="ECO:0000256" key="2">
    <source>
        <dbReference type="ARBA" id="ARBA00022723"/>
    </source>
</evidence>
<keyword evidence="6" id="KW-0805">Transcription regulation</keyword>
<dbReference type="SMART" id="SM00355">
    <property type="entry name" value="ZnF_C2H2"/>
    <property type="match status" value="2"/>
</dbReference>
<dbReference type="Gene3D" id="3.30.160.60">
    <property type="entry name" value="Classic Zinc Finger"/>
    <property type="match status" value="2"/>
</dbReference>
<dbReference type="OrthoDB" id="9411774at2759"/>
<feature type="compositionally biased region" description="Basic and acidic residues" evidence="10">
    <location>
        <begin position="71"/>
        <end position="87"/>
    </location>
</feature>
<dbReference type="EMBL" id="SMOL01000143">
    <property type="protein sequence ID" value="KAB2630717.1"/>
    <property type="molecule type" value="Genomic_DNA"/>
</dbReference>
<accession>A0A5N5HV55</accession>
<keyword evidence="4 9" id="KW-0863">Zinc-finger</keyword>
<organism evidence="12 13">
    <name type="scientific">Pyrus ussuriensis x Pyrus communis</name>
    <dbReference type="NCBI Taxonomy" id="2448454"/>
    <lineage>
        <taxon>Eukaryota</taxon>
        <taxon>Viridiplantae</taxon>
        <taxon>Streptophyta</taxon>
        <taxon>Embryophyta</taxon>
        <taxon>Tracheophyta</taxon>
        <taxon>Spermatophyta</taxon>
        <taxon>Magnoliopsida</taxon>
        <taxon>eudicotyledons</taxon>
        <taxon>Gunneridae</taxon>
        <taxon>Pentapetalae</taxon>
        <taxon>rosids</taxon>
        <taxon>fabids</taxon>
        <taxon>Rosales</taxon>
        <taxon>Rosaceae</taxon>
        <taxon>Amygdaloideae</taxon>
        <taxon>Maleae</taxon>
        <taxon>Pyrus</taxon>
    </lineage>
</organism>
<gene>
    <name evidence="12" type="ORF">D8674_008236</name>
</gene>
<evidence type="ECO:0000256" key="5">
    <source>
        <dbReference type="ARBA" id="ARBA00022833"/>
    </source>
</evidence>
<dbReference type="GO" id="GO:0005634">
    <property type="term" value="C:nucleus"/>
    <property type="evidence" value="ECO:0007669"/>
    <property type="project" value="UniProtKB-SubCell"/>
</dbReference>
<evidence type="ECO:0000256" key="10">
    <source>
        <dbReference type="SAM" id="MobiDB-lite"/>
    </source>
</evidence>
<keyword evidence="7" id="KW-0804">Transcription</keyword>
<keyword evidence="8" id="KW-0539">Nucleus</keyword>
<feature type="domain" description="C2H2-type" evidence="11">
    <location>
        <begin position="42"/>
        <end position="69"/>
    </location>
</feature>
<proteinExistence type="predicted"/>